<feature type="region of interest" description="Disordered" evidence="1">
    <location>
        <begin position="441"/>
        <end position="481"/>
    </location>
</feature>
<evidence type="ECO:0000256" key="1">
    <source>
        <dbReference type="SAM" id="MobiDB-lite"/>
    </source>
</evidence>
<dbReference type="Proteomes" id="UP001634394">
    <property type="component" value="Unassembled WGS sequence"/>
</dbReference>
<accession>A0ABD3XEL7</accession>
<comment type="caution">
    <text evidence="2">The sequence shown here is derived from an EMBL/GenBank/DDBJ whole genome shotgun (WGS) entry which is preliminary data.</text>
</comment>
<organism evidence="2 3">
    <name type="scientific">Sinanodonta woodiana</name>
    <name type="common">Chinese pond mussel</name>
    <name type="synonym">Anodonta woodiana</name>
    <dbReference type="NCBI Taxonomy" id="1069815"/>
    <lineage>
        <taxon>Eukaryota</taxon>
        <taxon>Metazoa</taxon>
        <taxon>Spiralia</taxon>
        <taxon>Lophotrochozoa</taxon>
        <taxon>Mollusca</taxon>
        <taxon>Bivalvia</taxon>
        <taxon>Autobranchia</taxon>
        <taxon>Heteroconchia</taxon>
        <taxon>Palaeoheterodonta</taxon>
        <taxon>Unionida</taxon>
        <taxon>Unionoidea</taxon>
        <taxon>Unionidae</taxon>
        <taxon>Unioninae</taxon>
        <taxon>Sinanodonta</taxon>
    </lineage>
</organism>
<keyword evidence="3" id="KW-1185">Reference proteome</keyword>
<reference evidence="2 3" key="1">
    <citation type="submission" date="2024-11" db="EMBL/GenBank/DDBJ databases">
        <title>Chromosome-level genome assembly of the freshwater bivalve Anodonta woodiana.</title>
        <authorList>
            <person name="Chen X."/>
        </authorList>
    </citation>
    <scope>NUCLEOTIDE SEQUENCE [LARGE SCALE GENOMIC DNA]</scope>
    <source>
        <strain evidence="2">MN2024</strain>
        <tissue evidence="2">Gills</tissue>
    </source>
</reference>
<evidence type="ECO:0000313" key="3">
    <source>
        <dbReference type="Proteomes" id="UP001634394"/>
    </source>
</evidence>
<feature type="compositionally biased region" description="Low complexity" evidence="1">
    <location>
        <begin position="470"/>
        <end position="481"/>
    </location>
</feature>
<evidence type="ECO:0000313" key="2">
    <source>
        <dbReference type="EMBL" id="KAL3884721.1"/>
    </source>
</evidence>
<evidence type="ECO:0008006" key="4">
    <source>
        <dbReference type="Google" id="ProtNLM"/>
    </source>
</evidence>
<dbReference type="AlphaFoldDB" id="A0ABD3XEL7"/>
<protein>
    <recommendedName>
        <fullName evidence="4">Capsid protein</fullName>
    </recommendedName>
</protein>
<gene>
    <name evidence="2" type="ORF">ACJMK2_024833</name>
</gene>
<dbReference type="EMBL" id="JBJQND010000002">
    <property type="protein sequence ID" value="KAL3884721.1"/>
    <property type="molecule type" value="Genomic_DNA"/>
</dbReference>
<sequence>MANNNGYAGRSQCHANGQGNQGSNRGGVGASQEVYGNVSLMSNSQGVPGLSNHPDANSNTESNFFVRRYISYCGNNMDAKGFVEDAIVQPSYSHTNDEGWHLIPYHSAAAAFNEVKWFSGMADSEAFRIRDMGFEISDIIPMSTRATSVASATEIESDFSPELILCVMTDLERDTQNSMLDNPLGDLTFSHNDDYSTPVPTSQLGAMLPKVKWGYTKDFVDVLKKNTDYTSTTTQNNFAKKTVSMFQDYPMMKFMKGQKIRHVEKGATSWYPLGKINRANPLYSNKDDAKFTDVVADLFKVKVEKKLGLTTTSFTPFVGMLESKGATTTNDLGHYRPMPVYIKGYPYVGKDGPLDMTVQFEIKYFYTVDFRKRRIGTYAFNLLDNPPASWKEKKREERIDKIGYSFATPRQVNYPLKSWDVATAADNLEFREDNCMTYHPERRGLEREDSESDYMVISNSPRKRRLDDISSTSSPSKSYRR</sequence>
<proteinExistence type="predicted"/>
<name>A0ABD3XEL7_SINWO</name>
<feature type="region of interest" description="Disordered" evidence="1">
    <location>
        <begin position="1"/>
        <end position="29"/>
    </location>
</feature>